<evidence type="ECO:0000259" key="8">
    <source>
        <dbReference type="PROSITE" id="PS50966"/>
    </source>
</evidence>
<evidence type="ECO:0000256" key="3">
    <source>
        <dbReference type="ARBA" id="ARBA00022771"/>
    </source>
</evidence>
<dbReference type="InterPro" id="IPR004330">
    <property type="entry name" value="FAR1_DNA_bnd_dom"/>
</dbReference>
<dbReference type="EMBL" id="SDMP01000007">
    <property type="protein sequence ID" value="RYR46090.1"/>
    <property type="molecule type" value="Genomic_DNA"/>
</dbReference>
<accession>A0A445C5A8</accession>
<dbReference type="SMART" id="SM00575">
    <property type="entry name" value="ZnF_PMZ"/>
    <property type="match status" value="1"/>
</dbReference>
<organism evidence="9 10">
    <name type="scientific">Arachis hypogaea</name>
    <name type="common">Peanut</name>
    <dbReference type="NCBI Taxonomy" id="3818"/>
    <lineage>
        <taxon>Eukaryota</taxon>
        <taxon>Viridiplantae</taxon>
        <taxon>Streptophyta</taxon>
        <taxon>Embryophyta</taxon>
        <taxon>Tracheophyta</taxon>
        <taxon>Spermatophyta</taxon>
        <taxon>Magnoliopsida</taxon>
        <taxon>eudicotyledons</taxon>
        <taxon>Gunneridae</taxon>
        <taxon>Pentapetalae</taxon>
        <taxon>rosids</taxon>
        <taxon>fabids</taxon>
        <taxon>Fabales</taxon>
        <taxon>Fabaceae</taxon>
        <taxon>Papilionoideae</taxon>
        <taxon>50 kb inversion clade</taxon>
        <taxon>dalbergioids sensu lato</taxon>
        <taxon>Dalbergieae</taxon>
        <taxon>Pterocarpus clade</taxon>
        <taxon>Arachis</taxon>
    </lineage>
</organism>
<feature type="region of interest" description="Disordered" evidence="7">
    <location>
        <begin position="629"/>
        <end position="663"/>
    </location>
</feature>
<keyword evidence="6" id="KW-0539">Nucleus</keyword>
<keyword evidence="2 6" id="KW-0479">Metal-binding</keyword>
<evidence type="ECO:0000256" key="6">
    <source>
        <dbReference type="RuleBase" id="RU367018"/>
    </source>
</evidence>
<feature type="domain" description="SWIM-type" evidence="8">
    <location>
        <begin position="421"/>
        <end position="457"/>
    </location>
</feature>
<dbReference type="GO" id="GO:0005634">
    <property type="term" value="C:nucleus"/>
    <property type="evidence" value="ECO:0007669"/>
    <property type="project" value="UniProtKB-SubCell"/>
</dbReference>
<feature type="compositionally biased region" description="Acidic residues" evidence="7">
    <location>
        <begin position="654"/>
        <end position="663"/>
    </location>
</feature>
<gene>
    <name evidence="9" type="ORF">Ahy_A07g031836</name>
</gene>
<dbReference type="PANTHER" id="PTHR31669">
    <property type="entry name" value="PROTEIN FAR1-RELATED SEQUENCE 10-RELATED"/>
    <property type="match status" value="1"/>
</dbReference>
<dbReference type="InterPro" id="IPR031052">
    <property type="entry name" value="FHY3/FAR1"/>
</dbReference>
<proteinExistence type="inferred from homology"/>
<evidence type="ECO:0000256" key="2">
    <source>
        <dbReference type="ARBA" id="ARBA00022723"/>
    </source>
</evidence>
<sequence length="663" mass="76756">MFTYQLPSATLLSAGLSIHRRRPAKPSPLPSNPSNNVVRRLSLPVSSSLFSLLFSLVEWLSALWCSILPASSTSIVTMEPQTQEASNSQRHTSDQNVHNVSDHMDEDVTSDAVDMDQYLINSWEDIGKIDFSSLSMKNICQLHFADLGLAFEFYNSYAKTRGFSVRKSRSRIVDGKVREKTYVCSCEGYRLEKWNHMKNRVREPKPETRCGCMSKLHVFFDAVTESWVVRDFCDEHNHELVVPKLARMLRSHKKMTEPNISQMNHMKEWEEMVGFFGVEDREWIVDMYEKRNMWATAHIRGKFFAGFRTTSRCESLHAVLKRYIKSRYNLTEFVQHFQRCLSYMRHREDLADFKSSTGQPVMQTHFQQLERSAATIYTRQIFVLFRSMLHKASTLKVIYEEETSSCNIYQVSKFYKPNMIWHVSFHGEQDEFKCSCMRMDSIGISCSHILAVLDFLDIAELPKSLVLRRWTRKAKEGISGYDDMGGLMEDSLAINRRACLAHWCKQIMNEGCLKGDIFNESRDALVNILSCIRAHNGDNNMMEEHAEYMYEDLAKNGSTEIETTRKPKRCSYCRKGGHNIATCSMKKMDERTPKFDDDAEENIEGEDYSFVDAESDEYIHTEWFEEEDEYLDSSRYYEQSGGETASSIDYDSGGADDDDEAEL</sequence>
<dbReference type="Proteomes" id="UP000289738">
    <property type="component" value="Chromosome A07"/>
</dbReference>
<dbReference type="GO" id="GO:0006355">
    <property type="term" value="P:regulation of DNA-templated transcription"/>
    <property type="evidence" value="ECO:0007669"/>
    <property type="project" value="UniProtKB-UniRule"/>
</dbReference>
<evidence type="ECO:0000313" key="10">
    <source>
        <dbReference type="Proteomes" id="UP000289738"/>
    </source>
</evidence>
<evidence type="ECO:0000313" key="9">
    <source>
        <dbReference type="EMBL" id="RYR46090.1"/>
    </source>
</evidence>
<dbReference type="Pfam" id="PF03101">
    <property type="entry name" value="FAR1"/>
    <property type="match status" value="1"/>
</dbReference>
<dbReference type="AlphaFoldDB" id="A0A445C5A8"/>
<dbReference type="PANTHER" id="PTHR31669:SF292">
    <property type="entry name" value="OS02G0262500 PROTEIN"/>
    <property type="match status" value="1"/>
</dbReference>
<evidence type="ECO:0000256" key="7">
    <source>
        <dbReference type="SAM" id="MobiDB-lite"/>
    </source>
</evidence>
<keyword evidence="4 6" id="KW-0862">Zinc</keyword>
<reference evidence="9 10" key="1">
    <citation type="submission" date="2019-01" db="EMBL/GenBank/DDBJ databases">
        <title>Sequencing of cultivated peanut Arachis hypogaea provides insights into genome evolution and oil improvement.</title>
        <authorList>
            <person name="Chen X."/>
        </authorList>
    </citation>
    <scope>NUCLEOTIDE SEQUENCE [LARGE SCALE GENOMIC DNA]</scope>
    <source>
        <strain evidence="10">cv. Fuhuasheng</strain>
        <tissue evidence="9">Leaves</tissue>
    </source>
</reference>
<protein>
    <recommendedName>
        <fullName evidence="6">Protein FAR1-RELATED SEQUENCE</fullName>
    </recommendedName>
</protein>
<dbReference type="GO" id="GO:0008270">
    <property type="term" value="F:zinc ion binding"/>
    <property type="evidence" value="ECO:0007669"/>
    <property type="project" value="UniProtKB-UniRule"/>
</dbReference>
<comment type="subcellular location">
    <subcellularLocation>
        <location evidence="6">Nucleus</location>
    </subcellularLocation>
</comment>
<evidence type="ECO:0000256" key="4">
    <source>
        <dbReference type="ARBA" id="ARBA00022833"/>
    </source>
</evidence>
<comment type="function">
    <text evidence="6">Putative transcription activator involved in regulating light control of development.</text>
</comment>
<keyword evidence="3 5" id="KW-0863">Zinc-finger</keyword>
<evidence type="ECO:0000256" key="5">
    <source>
        <dbReference type="PROSITE-ProRule" id="PRU00325"/>
    </source>
</evidence>
<comment type="similarity">
    <text evidence="1 6">Belongs to the FHY3/FAR1 family.</text>
</comment>
<dbReference type="InterPro" id="IPR006564">
    <property type="entry name" value="Znf_PMZ"/>
</dbReference>
<name>A0A445C5A8_ARAHY</name>
<comment type="caution">
    <text evidence="9">The sequence shown here is derived from an EMBL/GenBank/DDBJ whole genome shotgun (WGS) entry which is preliminary data.</text>
</comment>
<dbReference type="InterPro" id="IPR007527">
    <property type="entry name" value="Znf_SWIM"/>
</dbReference>
<evidence type="ECO:0000256" key="1">
    <source>
        <dbReference type="ARBA" id="ARBA00005889"/>
    </source>
</evidence>
<dbReference type="PROSITE" id="PS50966">
    <property type="entry name" value="ZF_SWIM"/>
    <property type="match status" value="1"/>
</dbReference>
<keyword evidence="10" id="KW-1185">Reference proteome</keyword>